<keyword evidence="10" id="KW-1185">Reference proteome</keyword>
<evidence type="ECO:0000256" key="8">
    <source>
        <dbReference type="SAM" id="Phobius"/>
    </source>
</evidence>
<evidence type="ECO:0000256" key="4">
    <source>
        <dbReference type="ARBA" id="ARBA00022475"/>
    </source>
</evidence>
<feature type="transmembrane region" description="Helical" evidence="8">
    <location>
        <begin position="59"/>
        <end position="80"/>
    </location>
</feature>
<dbReference type="PANTHER" id="PTHR21716:SF53">
    <property type="entry name" value="PERMEASE PERM-RELATED"/>
    <property type="match status" value="1"/>
</dbReference>
<comment type="similarity">
    <text evidence="2">Belongs to the autoinducer-2 exporter (AI-2E) (TC 2.A.86) family.</text>
</comment>
<gene>
    <name evidence="9" type="ORF">SAMN05421545_0065</name>
</gene>
<evidence type="ECO:0000313" key="10">
    <source>
        <dbReference type="Proteomes" id="UP000185924"/>
    </source>
</evidence>
<sequence length="367" mass="41138">MEKSSKVNWLKLLQYILLVAALLYFGRTLFIPLSFSLLISFVLYPVVKWMEDRDWSRWSAILLCLLTLVLLVGALSWLLVRQMISFGQEWPVLQEKLLQAWYQFGLYLEQQFGVNDVQRSSWMEGLVKDAASTVLNVVQGVLYASVTTVVLVLLIPLYAALILYNREQLAAALFSMFPKAEHSKIRSILHETITTYYNFIKGMIIVYAVVGLLNSVGLLLLGIPHAIFFGIVASILTFIPYVGITIGAILPMAVAWITYDSVWYPVGVIIVFSVVQYLEANLIFPLAVSFRLQVNMLFTLLAIVAGGILWGASGMILFVPFVAILKLIADKHEELRPVSLLLGTGMASTKSTPKPGIRIGRFRRKQS</sequence>
<keyword evidence="4" id="KW-1003">Cell membrane</keyword>
<evidence type="ECO:0000256" key="7">
    <source>
        <dbReference type="ARBA" id="ARBA00023136"/>
    </source>
</evidence>
<feature type="transmembrane region" description="Helical" evidence="8">
    <location>
        <begin position="296"/>
        <end position="329"/>
    </location>
</feature>
<dbReference type="Proteomes" id="UP000185924">
    <property type="component" value="Unassembled WGS sequence"/>
</dbReference>
<dbReference type="Pfam" id="PF01594">
    <property type="entry name" value="AI-2E_transport"/>
    <property type="match status" value="1"/>
</dbReference>
<evidence type="ECO:0000256" key="2">
    <source>
        <dbReference type="ARBA" id="ARBA00009773"/>
    </source>
</evidence>
<dbReference type="EMBL" id="FTNM01000001">
    <property type="protein sequence ID" value="SIQ47053.1"/>
    <property type="molecule type" value="Genomic_DNA"/>
</dbReference>
<feature type="transmembrane region" description="Helical" evidence="8">
    <location>
        <begin position="227"/>
        <end position="250"/>
    </location>
</feature>
<dbReference type="AlphaFoldDB" id="A0A1N6T146"/>
<feature type="transmembrane region" description="Helical" evidence="8">
    <location>
        <begin position="30"/>
        <end position="47"/>
    </location>
</feature>
<evidence type="ECO:0000256" key="1">
    <source>
        <dbReference type="ARBA" id="ARBA00004651"/>
    </source>
</evidence>
<protein>
    <submittedName>
        <fullName evidence="9">Predicted PurR-regulated permease PerM</fullName>
    </submittedName>
</protein>
<reference evidence="10" key="1">
    <citation type="submission" date="2017-01" db="EMBL/GenBank/DDBJ databases">
        <authorList>
            <person name="Varghese N."/>
            <person name="Submissions S."/>
        </authorList>
    </citation>
    <scope>NUCLEOTIDE SEQUENCE [LARGE SCALE GENOMIC DNA]</scope>
    <source>
        <strain evidence="10">DM9</strain>
    </source>
</reference>
<feature type="transmembrane region" description="Helical" evidence="8">
    <location>
        <begin position="262"/>
        <end position="284"/>
    </location>
</feature>
<proteinExistence type="inferred from homology"/>
<evidence type="ECO:0000256" key="6">
    <source>
        <dbReference type="ARBA" id="ARBA00022989"/>
    </source>
</evidence>
<keyword evidence="3" id="KW-0813">Transport</keyword>
<comment type="subcellular location">
    <subcellularLocation>
        <location evidence="1">Cell membrane</location>
        <topology evidence="1">Multi-pass membrane protein</topology>
    </subcellularLocation>
</comment>
<organism evidence="9 10">
    <name type="scientific">Pontibacter lucknowensis</name>
    <dbReference type="NCBI Taxonomy" id="1077936"/>
    <lineage>
        <taxon>Bacteria</taxon>
        <taxon>Pseudomonadati</taxon>
        <taxon>Bacteroidota</taxon>
        <taxon>Cytophagia</taxon>
        <taxon>Cytophagales</taxon>
        <taxon>Hymenobacteraceae</taxon>
        <taxon>Pontibacter</taxon>
    </lineage>
</organism>
<dbReference type="GO" id="GO:0005886">
    <property type="term" value="C:plasma membrane"/>
    <property type="evidence" value="ECO:0007669"/>
    <property type="project" value="UniProtKB-SubCell"/>
</dbReference>
<evidence type="ECO:0000256" key="3">
    <source>
        <dbReference type="ARBA" id="ARBA00022448"/>
    </source>
</evidence>
<dbReference type="OrthoDB" id="9793390at2"/>
<feature type="transmembrane region" description="Helical" evidence="8">
    <location>
        <begin position="204"/>
        <end position="221"/>
    </location>
</feature>
<name>A0A1N6T146_9BACT</name>
<dbReference type="RefSeq" id="WP_076420327.1">
    <property type="nucleotide sequence ID" value="NZ_FTNM01000001.1"/>
</dbReference>
<evidence type="ECO:0000313" key="9">
    <source>
        <dbReference type="EMBL" id="SIQ47053.1"/>
    </source>
</evidence>
<dbReference type="PANTHER" id="PTHR21716">
    <property type="entry name" value="TRANSMEMBRANE PROTEIN"/>
    <property type="match status" value="1"/>
</dbReference>
<feature type="transmembrane region" description="Helical" evidence="8">
    <location>
        <begin position="141"/>
        <end position="164"/>
    </location>
</feature>
<keyword evidence="5 8" id="KW-0812">Transmembrane</keyword>
<accession>A0A1N6T146</accession>
<dbReference type="InterPro" id="IPR002549">
    <property type="entry name" value="AI-2E-like"/>
</dbReference>
<keyword evidence="7 8" id="KW-0472">Membrane</keyword>
<keyword evidence="6 8" id="KW-1133">Transmembrane helix</keyword>
<evidence type="ECO:0000256" key="5">
    <source>
        <dbReference type="ARBA" id="ARBA00022692"/>
    </source>
</evidence>